<evidence type="ECO:0000256" key="15">
    <source>
        <dbReference type="ARBA" id="ARBA00024524"/>
    </source>
</evidence>
<evidence type="ECO:0000256" key="5">
    <source>
        <dbReference type="ARBA" id="ARBA00005988"/>
    </source>
</evidence>
<dbReference type="CDD" id="cd06906">
    <property type="entry name" value="M14_Nna1"/>
    <property type="match status" value="1"/>
</dbReference>
<dbReference type="FunFam" id="3.40.630.10:FF:000024">
    <property type="entry name" value="ATP/GTP binding protein 1"/>
    <property type="match status" value="1"/>
</dbReference>
<dbReference type="InterPro" id="IPR050821">
    <property type="entry name" value="Cytosolic_carboxypeptidase"/>
</dbReference>
<evidence type="ECO:0000256" key="16">
    <source>
        <dbReference type="ARBA" id="ARBA00026108"/>
    </source>
</evidence>
<dbReference type="Ensembl" id="ENSSFAT00005047645.1">
    <property type="protein sequence ID" value="ENSSFAP00005046066.1"/>
    <property type="gene ID" value="ENSSFAG00005021910.1"/>
</dbReference>
<keyword evidence="25" id="KW-1185">Reference proteome</keyword>
<evidence type="ECO:0000256" key="7">
    <source>
        <dbReference type="ARBA" id="ARBA00022645"/>
    </source>
</evidence>
<evidence type="ECO:0000259" key="23">
    <source>
        <dbReference type="PROSITE" id="PS52035"/>
    </source>
</evidence>
<keyword evidence="14" id="KW-0539">Nucleus</keyword>
<evidence type="ECO:0000256" key="17">
    <source>
        <dbReference type="ARBA" id="ARBA00029302"/>
    </source>
</evidence>
<keyword evidence="10" id="KW-0378">Hydrolase</keyword>
<dbReference type="GO" id="GO:0006508">
    <property type="term" value="P:proteolysis"/>
    <property type="evidence" value="ECO:0007669"/>
    <property type="project" value="UniProtKB-KW"/>
</dbReference>
<comment type="cofactor">
    <cofactor evidence="1">
        <name>Zn(2+)</name>
        <dbReference type="ChEBI" id="CHEBI:29105"/>
    </cofactor>
</comment>
<dbReference type="Pfam" id="PF25571">
    <property type="entry name" value="TPR_CCP1_N"/>
    <property type="match status" value="1"/>
</dbReference>
<dbReference type="FunFam" id="2.60.40.3120:FF:000001">
    <property type="entry name" value="cytosolic carboxypeptidase 1 isoform X1"/>
    <property type="match status" value="1"/>
</dbReference>
<feature type="active site" description="Proton donor/acceptor" evidence="21">
    <location>
        <position position="977"/>
    </location>
</feature>
<dbReference type="Pfam" id="PF00246">
    <property type="entry name" value="Peptidase_M14"/>
    <property type="match status" value="1"/>
</dbReference>
<feature type="compositionally biased region" description="Basic and acidic residues" evidence="22">
    <location>
        <begin position="1072"/>
        <end position="1098"/>
    </location>
</feature>
<feature type="region of interest" description="Disordered" evidence="22">
    <location>
        <begin position="342"/>
        <end position="395"/>
    </location>
</feature>
<dbReference type="GO" id="GO:0005634">
    <property type="term" value="C:nucleus"/>
    <property type="evidence" value="ECO:0007669"/>
    <property type="project" value="UniProtKB-SubCell"/>
</dbReference>
<dbReference type="SUPFAM" id="SSF53187">
    <property type="entry name" value="Zn-dependent exopeptidases"/>
    <property type="match status" value="1"/>
</dbReference>
<dbReference type="InterPro" id="IPR040626">
    <property type="entry name" value="Pepdidase_M14_N"/>
</dbReference>
<keyword evidence="8" id="KW-0645">Protease</keyword>
<sequence>VNVPSNSRVLMLLGQLERLNGEAMMRDVETARQVTTKILHLIQTQEKSGKEVMSKGSSGMEVILASLEVSLLINTTSFALLLCVSGRGRRVGVFVSKGGTGVLFQILNTANKDMPPSEELMLQLHSLLAKVGPKDRKFGVKARLSGALNITVNLIKQNIQNTKLLLPCLQVLRAYSTNSVNAISLGKNGVVELMFKIVAPYSKKNTSLLKVALDALGALLKSKTNARRAVDGGHVPVMLALYLDWHRNDTRHRYMLIRKGFLVCLRNITNIKLGRKAFIEADGMRILYNSSTECLPVRTLDPLVNTSSLIMRKCFPKNRLPLPTIKSAFHYQLPHVPAAGPVAQLYSQPPGVDDVVDESDDNEETEADTDSENEEDEKDHGTANDDIETDLNKLHPKKSPSRLFEELRVYERFFLELSEDFQVSARTSLWVELLNIATLNDIFLAPAGSPLLLGGIAARRVGGGGGSNWGSDCGSEGAEDESVEGAVLEVPDTALLLPLHDPDLYVEMVKGTNSVPQYAEVAYPDYFGHVAPTFREPLLDRVYGVQRSKIFQDIERLIHPNDILDKVVYDLDIPSCPVIEDNGESLKFNSQFESGNLRKAVQVRKYEYDLVLNSDINSNHYHQWFYFEVSGMRVGTMYRFNIINCEKSNSQFNYGMQVLMYSVQEAISGRPRWVRTGTDICYYKNHFARSSIAAGGQKGKSYYTLTFSTNFSHKDDVCYFAYHYPYTYSTLKMHLSKLEALRTPEIYLRQDVLCETLSGNSCPLLTITAMPESNSNDHICQFRNRPLIFLSARVHPGETNASWVMKGTLEFLMGPSPLAASLREAYIFKIVPMLNPDGVVNGNHRCSLSGEDLNRQWQNPNPELHPTIYHTKSLLQYLAHIQRAPLVFCDYHGHSRKKNVFMYGCSVKETVWQSNISATSSDLQEDLGYRTLPKILSQIAPAFSMASCSFVVERSKESTARVVVWREIGVQRSYTMESTLCGCDQGKYKGLQIGTRELEEMGAQFCMALLRLKRLTGLRNHQHLLDLESDIIGTQSKVVSCPTTYVMEEDEPSFMEAIDYSAESNDEDGEPENEHAGEVHDNPDHIDQLSDSENNHRE</sequence>
<keyword evidence="9" id="KW-0479">Metal-binding</keyword>
<dbReference type="EC" id="3.4.17.24" evidence="16"/>
<evidence type="ECO:0000256" key="3">
    <source>
        <dbReference type="ARBA" id="ARBA00004173"/>
    </source>
</evidence>
<proteinExistence type="inferred from homology"/>
<evidence type="ECO:0000256" key="18">
    <source>
        <dbReference type="ARBA" id="ARBA00041044"/>
    </source>
</evidence>
<gene>
    <name evidence="24" type="primary">agtpbp1</name>
</gene>
<evidence type="ECO:0000256" key="11">
    <source>
        <dbReference type="ARBA" id="ARBA00022833"/>
    </source>
</evidence>
<dbReference type="Pfam" id="PF18027">
    <property type="entry name" value="Pepdidase_M14_N"/>
    <property type="match status" value="1"/>
</dbReference>
<reference evidence="24" key="3">
    <citation type="submission" date="2025-09" db="UniProtKB">
        <authorList>
            <consortium name="Ensembl"/>
        </authorList>
    </citation>
    <scope>IDENTIFICATION</scope>
</reference>
<dbReference type="Gene3D" id="1.25.10.10">
    <property type="entry name" value="Leucine-rich Repeat Variant"/>
    <property type="match status" value="1"/>
</dbReference>
<keyword evidence="6" id="KW-0963">Cytoplasm</keyword>
<feature type="region of interest" description="Disordered" evidence="22">
    <location>
        <begin position="1059"/>
        <end position="1098"/>
    </location>
</feature>
<dbReference type="InterPro" id="IPR033852">
    <property type="entry name" value="CBPC1/4"/>
</dbReference>
<dbReference type="AlphaFoldDB" id="A0A672IW21"/>
<evidence type="ECO:0000256" key="13">
    <source>
        <dbReference type="ARBA" id="ARBA00023128"/>
    </source>
</evidence>
<comment type="catalytic activity">
    <reaction evidence="15">
        <text>C-terminal L-alpha-aminoacyl-L-glutamyl-L-glutamyl-[tubulin] + H2O = C-terminal L-alpha-aminoacyl-L-glutamyl-[tubulin] + L-glutamate</text>
        <dbReference type="Rhea" id="RHEA:63792"/>
        <dbReference type="Rhea" id="RHEA-COMP:16435"/>
        <dbReference type="Rhea" id="RHEA-COMP:16436"/>
        <dbReference type="ChEBI" id="CHEBI:15377"/>
        <dbReference type="ChEBI" id="CHEBI:29985"/>
        <dbReference type="ChEBI" id="CHEBI:149555"/>
        <dbReference type="ChEBI" id="CHEBI:149556"/>
        <dbReference type="EC" id="3.4.17.24"/>
    </reaction>
    <physiologicalReaction direction="left-to-right" evidence="15">
        <dbReference type="Rhea" id="RHEA:63793"/>
    </physiologicalReaction>
</comment>
<organism evidence="24 25">
    <name type="scientific">Salarias fasciatus</name>
    <name type="common">Jewelled blenny</name>
    <name type="synonym">Blennius fasciatus</name>
    <dbReference type="NCBI Taxonomy" id="181472"/>
    <lineage>
        <taxon>Eukaryota</taxon>
        <taxon>Metazoa</taxon>
        <taxon>Chordata</taxon>
        <taxon>Craniata</taxon>
        <taxon>Vertebrata</taxon>
        <taxon>Euteleostomi</taxon>
        <taxon>Actinopterygii</taxon>
        <taxon>Neopterygii</taxon>
        <taxon>Teleostei</taxon>
        <taxon>Neoteleostei</taxon>
        <taxon>Acanthomorphata</taxon>
        <taxon>Ovalentaria</taxon>
        <taxon>Blenniimorphae</taxon>
        <taxon>Blenniiformes</taxon>
        <taxon>Blennioidei</taxon>
        <taxon>Blenniidae</taxon>
        <taxon>Salariinae</taxon>
        <taxon>Salarias</taxon>
    </lineage>
</organism>
<evidence type="ECO:0000256" key="4">
    <source>
        <dbReference type="ARBA" id="ARBA00004514"/>
    </source>
</evidence>
<dbReference type="GO" id="GO:0004181">
    <property type="term" value="F:metallocarboxypeptidase activity"/>
    <property type="evidence" value="ECO:0007669"/>
    <property type="project" value="InterPro"/>
</dbReference>
<dbReference type="Gene3D" id="2.60.40.3120">
    <property type="match status" value="1"/>
</dbReference>
<dbReference type="Gene3D" id="3.40.630.10">
    <property type="entry name" value="Zn peptidases"/>
    <property type="match status" value="1"/>
</dbReference>
<keyword evidence="13" id="KW-0496">Mitochondrion</keyword>
<dbReference type="GO" id="GO:0005739">
    <property type="term" value="C:mitochondrion"/>
    <property type="evidence" value="ECO:0007669"/>
    <property type="project" value="UniProtKB-SubCell"/>
</dbReference>
<evidence type="ECO:0000256" key="2">
    <source>
        <dbReference type="ARBA" id="ARBA00004123"/>
    </source>
</evidence>
<reference evidence="24" key="1">
    <citation type="submission" date="2019-06" db="EMBL/GenBank/DDBJ databases">
        <authorList>
            <consortium name="Wellcome Sanger Institute Data Sharing"/>
        </authorList>
    </citation>
    <scope>NUCLEOTIDE SEQUENCE [LARGE SCALE GENOMIC DNA]</scope>
</reference>
<evidence type="ECO:0000256" key="9">
    <source>
        <dbReference type="ARBA" id="ARBA00022723"/>
    </source>
</evidence>
<keyword evidence="12" id="KW-0482">Metalloprotease</keyword>
<dbReference type="SUPFAM" id="SSF48371">
    <property type="entry name" value="ARM repeat"/>
    <property type="match status" value="1"/>
</dbReference>
<evidence type="ECO:0000256" key="22">
    <source>
        <dbReference type="SAM" id="MobiDB-lite"/>
    </source>
</evidence>
<protein>
    <recommendedName>
        <fullName evidence="18">Cytosolic carboxypeptidase 1</fullName>
        <ecNumber evidence="16">3.4.17.24</ecNumber>
    </recommendedName>
    <alternativeName>
        <fullName evidence="20">ATP/GTP-binding protein 1</fullName>
    </alternativeName>
    <alternativeName>
        <fullName evidence="19">Protein deglutamylase CCP1</fullName>
    </alternativeName>
</protein>
<evidence type="ECO:0000256" key="1">
    <source>
        <dbReference type="ARBA" id="ARBA00001947"/>
    </source>
</evidence>
<dbReference type="InterPro" id="IPR011989">
    <property type="entry name" value="ARM-like"/>
</dbReference>
<comment type="catalytic activity">
    <reaction evidence="17">
        <text>(L-glutamyl)(n+1)-gamma-L-glutamyl-L-glutamyl-[protein] + H2O = (L-glutamyl)(n)-gamma-L-glutamyl-L-glutamyl-[protein] + L-glutamate</text>
        <dbReference type="Rhea" id="RHEA:60004"/>
        <dbReference type="Rhea" id="RHEA-COMP:15519"/>
        <dbReference type="Rhea" id="RHEA-COMP:15675"/>
        <dbReference type="ChEBI" id="CHEBI:15377"/>
        <dbReference type="ChEBI" id="CHEBI:29985"/>
        <dbReference type="ChEBI" id="CHEBI:143623"/>
    </reaction>
    <physiologicalReaction direction="left-to-right" evidence="17">
        <dbReference type="Rhea" id="RHEA:60005"/>
    </physiologicalReaction>
</comment>
<feature type="domain" description="Peptidase M14" evidence="23">
    <location>
        <begin position="724"/>
        <end position="1013"/>
    </location>
</feature>
<dbReference type="InterPro" id="IPR016024">
    <property type="entry name" value="ARM-type_fold"/>
</dbReference>
<evidence type="ECO:0000256" key="19">
    <source>
        <dbReference type="ARBA" id="ARBA00043068"/>
    </source>
</evidence>
<reference evidence="24" key="2">
    <citation type="submission" date="2025-08" db="UniProtKB">
        <authorList>
            <consortium name="Ensembl"/>
        </authorList>
    </citation>
    <scope>IDENTIFICATION</scope>
</reference>
<evidence type="ECO:0000256" key="12">
    <source>
        <dbReference type="ARBA" id="ARBA00023049"/>
    </source>
</evidence>
<accession>A0A672IW21</accession>
<evidence type="ECO:0000313" key="25">
    <source>
        <dbReference type="Proteomes" id="UP000472267"/>
    </source>
</evidence>
<keyword evidence="11" id="KW-0862">Zinc</keyword>
<dbReference type="InterPro" id="IPR000834">
    <property type="entry name" value="Peptidase_M14"/>
</dbReference>
<comment type="subcellular location">
    <subcellularLocation>
        <location evidence="4">Cytoplasm</location>
        <location evidence="4">Cytosol</location>
    </subcellularLocation>
    <subcellularLocation>
        <location evidence="3">Mitochondrion</location>
    </subcellularLocation>
    <subcellularLocation>
        <location evidence="2">Nucleus</location>
    </subcellularLocation>
</comment>
<evidence type="ECO:0000256" key="21">
    <source>
        <dbReference type="PROSITE-ProRule" id="PRU01379"/>
    </source>
</evidence>
<evidence type="ECO:0000256" key="10">
    <source>
        <dbReference type="ARBA" id="ARBA00022801"/>
    </source>
</evidence>
<dbReference type="GO" id="GO:0005829">
    <property type="term" value="C:cytosol"/>
    <property type="evidence" value="ECO:0007669"/>
    <property type="project" value="UniProtKB-SubCell"/>
</dbReference>
<evidence type="ECO:0000256" key="8">
    <source>
        <dbReference type="ARBA" id="ARBA00022670"/>
    </source>
</evidence>
<dbReference type="PROSITE" id="PS52035">
    <property type="entry name" value="PEPTIDASE_M14"/>
    <property type="match status" value="1"/>
</dbReference>
<evidence type="ECO:0000313" key="24">
    <source>
        <dbReference type="Ensembl" id="ENSSFAP00005046066.1"/>
    </source>
</evidence>
<evidence type="ECO:0000256" key="6">
    <source>
        <dbReference type="ARBA" id="ARBA00022490"/>
    </source>
</evidence>
<name>A0A672IW21_SALFA</name>
<dbReference type="PANTHER" id="PTHR12756:SF24">
    <property type="entry name" value="CYTOSOLIC CARBOXYPEPTIDASE 1"/>
    <property type="match status" value="1"/>
</dbReference>
<dbReference type="GO" id="GO:0008270">
    <property type="term" value="F:zinc ion binding"/>
    <property type="evidence" value="ECO:0007669"/>
    <property type="project" value="InterPro"/>
</dbReference>
<feature type="compositionally biased region" description="Acidic residues" evidence="22">
    <location>
        <begin position="354"/>
        <end position="377"/>
    </location>
</feature>
<keyword evidence="7" id="KW-0121">Carboxypeptidase</keyword>
<dbReference type="Proteomes" id="UP000472267">
    <property type="component" value="Chromosome 12"/>
</dbReference>
<evidence type="ECO:0000256" key="20">
    <source>
        <dbReference type="ARBA" id="ARBA00043070"/>
    </source>
</evidence>
<dbReference type="PANTHER" id="PTHR12756">
    <property type="entry name" value="CYTOSOLIC CARBOXYPEPTIDASE"/>
    <property type="match status" value="1"/>
</dbReference>
<comment type="similarity">
    <text evidence="5 21">Belongs to the peptidase M14 family.</text>
</comment>
<evidence type="ECO:0000256" key="14">
    <source>
        <dbReference type="ARBA" id="ARBA00023242"/>
    </source>
</evidence>